<dbReference type="RefSeq" id="XP_056512962.1">
    <property type="nucleotide sequence ID" value="XM_056654935.1"/>
</dbReference>
<dbReference type="Proteomes" id="UP001141434">
    <property type="component" value="Unassembled WGS sequence"/>
</dbReference>
<keyword evidence="2" id="KW-0808">Transferase</keyword>
<dbReference type="PROSITE" id="PS50011">
    <property type="entry name" value="PROTEIN_KINASE_DOM"/>
    <property type="match status" value="1"/>
</dbReference>
<dbReference type="SUPFAM" id="SSF56112">
    <property type="entry name" value="Protein kinase-like (PK-like)"/>
    <property type="match status" value="1"/>
</dbReference>
<evidence type="ECO:0000313" key="3">
    <source>
        <dbReference type="Proteomes" id="UP001141434"/>
    </source>
</evidence>
<dbReference type="EMBL" id="JAPMSZ010000005">
    <property type="protein sequence ID" value="KAJ5102131.1"/>
    <property type="molecule type" value="Genomic_DNA"/>
</dbReference>
<dbReference type="GO" id="GO:0005634">
    <property type="term" value="C:nucleus"/>
    <property type="evidence" value="ECO:0007669"/>
    <property type="project" value="TreeGrafter"/>
</dbReference>
<reference evidence="2" key="1">
    <citation type="submission" date="2022-11" db="EMBL/GenBank/DDBJ databases">
        <authorList>
            <person name="Petersen C."/>
        </authorList>
    </citation>
    <scope>NUCLEOTIDE SEQUENCE</scope>
    <source>
        <strain evidence="2">IBT 34128</strain>
    </source>
</reference>
<dbReference type="InterPro" id="IPR008271">
    <property type="entry name" value="Ser/Thr_kinase_AS"/>
</dbReference>
<proteinExistence type="predicted"/>
<name>A0A9W9FKZ3_9EURO</name>
<dbReference type="SMART" id="SM00220">
    <property type="entry name" value="S_TKc"/>
    <property type="match status" value="1"/>
</dbReference>
<dbReference type="Gene3D" id="1.10.510.10">
    <property type="entry name" value="Transferase(Phosphotransferase) domain 1"/>
    <property type="match status" value="1"/>
</dbReference>
<dbReference type="AlphaFoldDB" id="A0A9W9FKZ3"/>
<dbReference type="InterPro" id="IPR011009">
    <property type="entry name" value="Kinase-like_dom_sf"/>
</dbReference>
<protein>
    <submittedName>
        <fullName evidence="2">Kinase-like protein</fullName>
    </submittedName>
</protein>
<comment type="caution">
    <text evidence="2">The sequence shown here is derived from an EMBL/GenBank/DDBJ whole genome shotgun (WGS) entry which is preliminary data.</text>
</comment>
<evidence type="ECO:0000259" key="1">
    <source>
        <dbReference type="PROSITE" id="PS50011"/>
    </source>
</evidence>
<dbReference type="GO" id="GO:0005524">
    <property type="term" value="F:ATP binding"/>
    <property type="evidence" value="ECO:0007669"/>
    <property type="project" value="InterPro"/>
</dbReference>
<dbReference type="PANTHER" id="PTHR44167:SF30">
    <property type="entry name" value="PHOSPHORYLASE KINASE"/>
    <property type="match status" value="1"/>
</dbReference>
<accession>A0A9W9FKZ3</accession>
<dbReference type="PANTHER" id="PTHR44167">
    <property type="entry name" value="OVARIAN-SPECIFIC SERINE/THREONINE-PROTEIN KINASE LOK-RELATED"/>
    <property type="match status" value="1"/>
</dbReference>
<keyword evidence="3" id="KW-1185">Reference proteome</keyword>
<dbReference type="GeneID" id="81394103"/>
<dbReference type="OrthoDB" id="1668230at2759"/>
<keyword evidence="2" id="KW-0418">Kinase</keyword>
<gene>
    <name evidence="2" type="ORF">NUU61_004353</name>
</gene>
<evidence type="ECO:0000313" key="2">
    <source>
        <dbReference type="EMBL" id="KAJ5102131.1"/>
    </source>
</evidence>
<dbReference type="Pfam" id="PF00069">
    <property type="entry name" value="Pkinase"/>
    <property type="match status" value="1"/>
</dbReference>
<dbReference type="GO" id="GO:0044773">
    <property type="term" value="P:mitotic DNA damage checkpoint signaling"/>
    <property type="evidence" value="ECO:0007669"/>
    <property type="project" value="TreeGrafter"/>
</dbReference>
<dbReference type="InterPro" id="IPR000719">
    <property type="entry name" value="Prot_kinase_dom"/>
</dbReference>
<dbReference type="GO" id="GO:0004674">
    <property type="term" value="F:protein serine/threonine kinase activity"/>
    <property type="evidence" value="ECO:0007669"/>
    <property type="project" value="TreeGrafter"/>
</dbReference>
<feature type="domain" description="Protein kinase" evidence="1">
    <location>
        <begin position="1"/>
        <end position="276"/>
    </location>
</feature>
<dbReference type="PROSITE" id="PS00108">
    <property type="entry name" value="PROTEIN_KINASE_ST"/>
    <property type="match status" value="1"/>
</dbReference>
<reference evidence="2" key="2">
    <citation type="journal article" date="2023" name="IMA Fungus">
        <title>Comparative genomic study of the Penicillium genus elucidates a diverse pangenome and 15 lateral gene transfer events.</title>
        <authorList>
            <person name="Petersen C."/>
            <person name="Sorensen T."/>
            <person name="Nielsen M.R."/>
            <person name="Sondergaard T.E."/>
            <person name="Sorensen J.L."/>
            <person name="Fitzpatrick D.A."/>
            <person name="Frisvad J.C."/>
            <person name="Nielsen K.L."/>
        </authorList>
    </citation>
    <scope>NUCLEOTIDE SEQUENCE</scope>
    <source>
        <strain evidence="2">IBT 34128</strain>
    </source>
</reference>
<organism evidence="2 3">
    <name type="scientific">Penicillium alfredii</name>
    <dbReference type="NCBI Taxonomy" id="1506179"/>
    <lineage>
        <taxon>Eukaryota</taxon>
        <taxon>Fungi</taxon>
        <taxon>Dikarya</taxon>
        <taxon>Ascomycota</taxon>
        <taxon>Pezizomycotina</taxon>
        <taxon>Eurotiomycetes</taxon>
        <taxon>Eurotiomycetidae</taxon>
        <taxon>Eurotiales</taxon>
        <taxon>Aspergillaceae</taxon>
        <taxon>Penicillium</taxon>
    </lineage>
</organism>
<sequence>MRYSIRREQVAIKRSKGADGVETAFLAREIRSPHVIQIREYFFLPDSRGSGESFQVMPQVRAELQKLLDMGYRFNLNTAYWEILRGLRDIHAAGIVHRDLKPGNVMVTNDGHMQIIDFDRAIKVGRINQVTYTGTPGYVAPSKILAPSLIPLWPCVNGIRDSSEPIRLLPQYDDWKAEVFSAGMTYLAMAEPERMNRDSYLQKLWKVLIQVRQTRSGEFLIDEEQTNSGRLLVDLDRHTVYQILTKALGDRWNPPMRQLLSQVLCGEDQRLTLEFYRQFCRYSGLAV</sequence>